<sequence length="61" mass="7200">MDYSFIIWESELCVAVAEADIETIRCIMDNSRWEMCIRLKKAREALTELELRVLRLIEALP</sequence>
<dbReference type="Proteomes" id="UP000009062">
    <property type="component" value="Chromosome"/>
</dbReference>
<organism evidence="1 2">
    <name type="scientific">Pyrobaculum oguniense (strain DSM 13380 / JCM 10595 / TE7)</name>
    <dbReference type="NCBI Taxonomy" id="698757"/>
    <lineage>
        <taxon>Archaea</taxon>
        <taxon>Thermoproteota</taxon>
        <taxon>Thermoprotei</taxon>
        <taxon>Thermoproteales</taxon>
        <taxon>Thermoproteaceae</taxon>
        <taxon>Pyrobaculum</taxon>
    </lineage>
</organism>
<reference evidence="1 2" key="1">
    <citation type="journal article" date="2012" name="Stand. Genomic Sci.">
        <title>Complete genome sequence of Pyrobaculum oguniense.</title>
        <authorList>
            <person name="Bernick D.L."/>
            <person name="Karplus K."/>
            <person name="Lui L.M."/>
            <person name="Coker J.K."/>
            <person name="Murphy J.N."/>
            <person name="Chan P.P."/>
            <person name="Cozen A.E."/>
            <person name="Lowe T.M."/>
        </authorList>
    </citation>
    <scope>NUCLEOTIDE SEQUENCE [LARGE SCALE GENOMIC DNA]</scope>
    <source>
        <strain evidence="1 2">TE7</strain>
    </source>
</reference>
<keyword evidence="2" id="KW-1185">Reference proteome</keyword>
<dbReference type="STRING" id="698757.Pogu_0154"/>
<evidence type="ECO:0000313" key="1">
    <source>
        <dbReference type="EMBL" id="AFA38181.1"/>
    </source>
</evidence>
<accession>H6Q678</accession>
<protein>
    <submittedName>
        <fullName evidence="1">Uncharacterized protein</fullName>
    </submittedName>
</protein>
<dbReference type="AlphaFoldDB" id="H6Q678"/>
<proteinExistence type="predicted"/>
<dbReference type="HOGENOM" id="CLU_2911686_0_0_2"/>
<evidence type="ECO:0000313" key="2">
    <source>
        <dbReference type="Proteomes" id="UP000009062"/>
    </source>
</evidence>
<gene>
    <name evidence="1" type="ordered locus">Pogu_0154</name>
</gene>
<name>H6Q678_PYROT</name>
<dbReference type="EMBL" id="CP003316">
    <property type="protein sequence ID" value="AFA38181.1"/>
    <property type="molecule type" value="Genomic_DNA"/>
</dbReference>
<dbReference type="KEGG" id="pog:Pogu_0154"/>